<reference evidence="6" key="1">
    <citation type="journal article" date="2019" name="Int. J. Syst. Evol. Microbiol.">
        <title>The Global Catalogue of Microorganisms (GCM) 10K type strain sequencing project: providing services to taxonomists for standard genome sequencing and annotation.</title>
        <authorList>
            <consortium name="The Broad Institute Genomics Platform"/>
            <consortium name="The Broad Institute Genome Sequencing Center for Infectious Disease"/>
            <person name="Wu L."/>
            <person name="Ma J."/>
        </authorList>
    </citation>
    <scope>NUCLEOTIDE SEQUENCE [LARGE SCALE GENOMIC DNA]</scope>
    <source>
        <strain evidence="6">KCTC 42808</strain>
    </source>
</reference>
<dbReference type="InterPro" id="IPR008969">
    <property type="entry name" value="CarboxyPept-like_regulatory"/>
</dbReference>
<dbReference type="Gene3D" id="2.40.170.20">
    <property type="entry name" value="TonB-dependent receptor, beta-barrel domain"/>
    <property type="match status" value="1"/>
</dbReference>
<feature type="chain" id="PRO_5047266589" evidence="4">
    <location>
        <begin position="26"/>
        <end position="846"/>
    </location>
</feature>
<comment type="caution">
    <text evidence="5">The sequence shown here is derived from an EMBL/GenBank/DDBJ whole genome shotgun (WGS) entry which is preliminary data.</text>
</comment>
<proteinExistence type="predicted"/>
<evidence type="ECO:0000256" key="1">
    <source>
        <dbReference type="ARBA" id="ARBA00004442"/>
    </source>
</evidence>
<evidence type="ECO:0000313" key="5">
    <source>
        <dbReference type="EMBL" id="MFD2543604.1"/>
    </source>
</evidence>
<dbReference type="SUPFAM" id="SSF49464">
    <property type="entry name" value="Carboxypeptidase regulatory domain-like"/>
    <property type="match status" value="1"/>
</dbReference>
<sequence length="846" mass="96580">MTLTRCIFYILFFFTCISYSQTTTAKKPLPSILNSIEEKFDVKFSYSVDDVNNVVIESPSPQYTLNQTIAYLNNKTLLNFKLLNERYITVSIVNKTIDICGIILAQENNTPLLGATIIITNTQIGTATNYSGKFKLTNVPSNATLSISYLGYATKQLKANYFFNEENNCKTIILKETNQELNPITITKFLTTGLQKRIDGSTVLNTEKFGILPGLIEPDILESIQALPGIESANESIANINVRGGTNDQNLMLWDNIKMYHSGHFFGLISAYNPYLTNKVIVSKNGTSSAFSDGVSSTINMFSKDHITNTFSGGAGINLISADAFLQIPISKKLEFHVSGRRSFTDYYSTPTYDNYFKRSFQDSDINTQEINQSNTSSNFYFYDYSAKLLFNLNPKHKFRANIIGIFNNLDYAETLTDTNQETTSKNSYLSQENLGFGGNWQAQWSKKFKTKLIAYSSKYTVEADDYTVQTDQRLQQGNEVLETGLKLNTHVLVSNHFSLLNGYQFNETGILNKTLVSNPSYIKEKKDVLLNHAFFTEGEYKKNSTYLRLGVRVNYFQKFNKLLIEPRLNFRQNIFKHLAVKLEGEFKNQSTTQIVDFQDDFLGVENRRWILANQENIPITTSKQGSFGLEFNKKNFHVDLTSFYKKVEGITASNQGFYNNFQYLNATGNYTSKGLEFLTNVTAAKYSTWLSYTYSINNYFFESFTPKQFPNNTDIRHSISLAFNYNIFKRLQISLGSIYRTGIPYTKPLEDNETIQVGSFYQVNYDVPNKENLDPFIRFDASLNYKLNISKKVQSSLRVGIKNITNQDNVINRYYTVDENNKQKAIQVDNKSLSFTPNASLRFNF</sequence>
<dbReference type="EMBL" id="JBHULM010000011">
    <property type="protein sequence ID" value="MFD2543604.1"/>
    <property type="molecule type" value="Genomic_DNA"/>
</dbReference>
<dbReference type="Gene3D" id="2.60.40.1120">
    <property type="entry name" value="Carboxypeptidase-like, regulatory domain"/>
    <property type="match status" value="1"/>
</dbReference>
<protein>
    <submittedName>
        <fullName evidence="5">Carboxypeptidase-like regulatory domain-containing protein</fullName>
    </submittedName>
</protein>
<organism evidence="5 6">
    <name type="scientific">Lacinutrix gracilariae</name>
    <dbReference type="NCBI Taxonomy" id="1747198"/>
    <lineage>
        <taxon>Bacteria</taxon>
        <taxon>Pseudomonadati</taxon>
        <taxon>Bacteroidota</taxon>
        <taxon>Flavobacteriia</taxon>
        <taxon>Flavobacteriales</taxon>
        <taxon>Flavobacteriaceae</taxon>
        <taxon>Lacinutrix</taxon>
    </lineage>
</organism>
<dbReference type="SUPFAM" id="SSF56935">
    <property type="entry name" value="Porins"/>
    <property type="match status" value="1"/>
</dbReference>
<keyword evidence="4" id="KW-0732">Signal</keyword>
<name>A0ABW5K4R6_9FLAO</name>
<comment type="subcellular location">
    <subcellularLocation>
        <location evidence="1">Cell outer membrane</location>
    </subcellularLocation>
</comment>
<dbReference type="Proteomes" id="UP001597467">
    <property type="component" value="Unassembled WGS sequence"/>
</dbReference>
<gene>
    <name evidence="5" type="ORF">ACFSSB_14825</name>
</gene>
<feature type="signal peptide" evidence="4">
    <location>
        <begin position="1"/>
        <end position="25"/>
    </location>
</feature>
<accession>A0ABW5K4R6</accession>
<dbReference type="RefSeq" id="WP_379905621.1">
    <property type="nucleotide sequence ID" value="NZ_JBHULM010000011.1"/>
</dbReference>
<dbReference type="Pfam" id="PF13715">
    <property type="entry name" value="CarbopepD_reg_2"/>
    <property type="match status" value="1"/>
</dbReference>
<evidence type="ECO:0000313" key="6">
    <source>
        <dbReference type="Proteomes" id="UP001597467"/>
    </source>
</evidence>
<keyword evidence="2" id="KW-0472">Membrane</keyword>
<dbReference type="InterPro" id="IPR036942">
    <property type="entry name" value="Beta-barrel_TonB_sf"/>
</dbReference>
<keyword evidence="3" id="KW-0998">Cell outer membrane</keyword>
<keyword evidence="6" id="KW-1185">Reference proteome</keyword>
<evidence type="ECO:0000256" key="3">
    <source>
        <dbReference type="ARBA" id="ARBA00023237"/>
    </source>
</evidence>
<evidence type="ECO:0000256" key="4">
    <source>
        <dbReference type="SAM" id="SignalP"/>
    </source>
</evidence>
<evidence type="ECO:0000256" key="2">
    <source>
        <dbReference type="ARBA" id="ARBA00023136"/>
    </source>
</evidence>